<feature type="non-terminal residue" evidence="5">
    <location>
        <position position="1"/>
    </location>
</feature>
<accession>A0A0F9AR52</accession>
<dbReference type="SUPFAM" id="SSF52518">
    <property type="entry name" value="Thiamin diphosphate-binding fold (THDP-binding)"/>
    <property type="match status" value="1"/>
</dbReference>
<dbReference type="PANTHER" id="PTHR47514:SF1">
    <property type="entry name" value="TRANSKETOLASE N-TERMINAL SECTION-RELATED"/>
    <property type="match status" value="1"/>
</dbReference>
<name>A0A0F9AR52_9ZZZZ</name>
<dbReference type="EMBL" id="LAZR01056206">
    <property type="protein sequence ID" value="KKK74676.1"/>
    <property type="molecule type" value="Genomic_DNA"/>
</dbReference>
<dbReference type="PANTHER" id="PTHR47514">
    <property type="entry name" value="TRANSKETOLASE N-TERMINAL SECTION-RELATED"/>
    <property type="match status" value="1"/>
</dbReference>
<evidence type="ECO:0000256" key="1">
    <source>
        <dbReference type="ARBA" id="ARBA00001964"/>
    </source>
</evidence>
<proteinExistence type="inferred from homology"/>
<dbReference type="Pfam" id="PF00456">
    <property type="entry name" value="Transketolase_N"/>
    <property type="match status" value="1"/>
</dbReference>
<reference evidence="5" key="1">
    <citation type="journal article" date="2015" name="Nature">
        <title>Complex archaea that bridge the gap between prokaryotes and eukaryotes.</title>
        <authorList>
            <person name="Spang A."/>
            <person name="Saw J.H."/>
            <person name="Jorgensen S.L."/>
            <person name="Zaremba-Niedzwiedzka K."/>
            <person name="Martijn J."/>
            <person name="Lind A.E."/>
            <person name="van Eijk R."/>
            <person name="Schleper C."/>
            <person name="Guy L."/>
            <person name="Ettema T.J."/>
        </authorList>
    </citation>
    <scope>NUCLEOTIDE SEQUENCE</scope>
</reference>
<feature type="domain" description="Transketolase N-terminal" evidence="4">
    <location>
        <begin position="18"/>
        <end position="132"/>
    </location>
</feature>
<evidence type="ECO:0000313" key="5">
    <source>
        <dbReference type="EMBL" id="KKK74676.1"/>
    </source>
</evidence>
<dbReference type="InterPro" id="IPR005474">
    <property type="entry name" value="Transketolase_N"/>
</dbReference>
<organism evidence="5">
    <name type="scientific">marine sediment metagenome</name>
    <dbReference type="NCBI Taxonomy" id="412755"/>
    <lineage>
        <taxon>unclassified sequences</taxon>
        <taxon>metagenomes</taxon>
        <taxon>ecological metagenomes</taxon>
    </lineage>
</organism>
<sequence length="152" mass="17536">TRLYISLGRFKLKGDKRNVFTLIGDGESEEGSIWEGALFAPRLGIDNFTAILDYNNLQGYGRPSEICYYEPIVDKWNAFGWQTYRVDGHNFIEIINALKKPNNGKPKIVIADTIKGKGVSFMENELKWHYFVVTEEIKKQAMQDLKRSCHEK</sequence>
<protein>
    <recommendedName>
        <fullName evidence="4">Transketolase N-terminal domain-containing protein</fullName>
    </recommendedName>
</protein>
<dbReference type="InterPro" id="IPR029061">
    <property type="entry name" value="THDP-binding"/>
</dbReference>
<dbReference type="AlphaFoldDB" id="A0A0F9AR52"/>
<dbReference type="Gene3D" id="3.40.50.970">
    <property type="match status" value="1"/>
</dbReference>
<comment type="caution">
    <text evidence="5">The sequence shown here is derived from an EMBL/GenBank/DDBJ whole genome shotgun (WGS) entry which is preliminary data.</text>
</comment>
<evidence type="ECO:0000259" key="4">
    <source>
        <dbReference type="Pfam" id="PF00456"/>
    </source>
</evidence>
<evidence type="ECO:0000256" key="3">
    <source>
        <dbReference type="ARBA" id="ARBA00023052"/>
    </source>
</evidence>
<gene>
    <name evidence="5" type="ORF">LCGC14_2881380</name>
</gene>
<evidence type="ECO:0000256" key="2">
    <source>
        <dbReference type="ARBA" id="ARBA00007131"/>
    </source>
</evidence>
<comment type="similarity">
    <text evidence="2">Belongs to the transketolase family.</text>
</comment>
<keyword evidence="3" id="KW-0786">Thiamine pyrophosphate</keyword>
<comment type="cofactor">
    <cofactor evidence="1">
        <name>thiamine diphosphate</name>
        <dbReference type="ChEBI" id="CHEBI:58937"/>
    </cofactor>
</comment>